<evidence type="ECO:0000313" key="2">
    <source>
        <dbReference type="Proteomes" id="UP001432322"/>
    </source>
</evidence>
<feature type="non-terminal residue" evidence="1">
    <location>
        <position position="1"/>
    </location>
</feature>
<dbReference type="AlphaFoldDB" id="A0AAV5WDG8"/>
<evidence type="ECO:0000313" key="1">
    <source>
        <dbReference type="EMBL" id="GMT29951.1"/>
    </source>
</evidence>
<accession>A0AAV5WDG8</accession>
<dbReference type="Proteomes" id="UP001432322">
    <property type="component" value="Unassembled WGS sequence"/>
</dbReference>
<comment type="caution">
    <text evidence="1">The sequence shown here is derived from an EMBL/GenBank/DDBJ whole genome shotgun (WGS) entry which is preliminary data.</text>
</comment>
<gene>
    <name evidence="1" type="ORF">PFISCL1PPCAC_21248</name>
</gene>
<keyword evidence="2" id="KW-1185">Reference proteome</keyword>
<sequence length="79" mass="9297">IFHSIETLEGRMRREGRRVERDLIIPIAFDPPSVYSMIESLDQYSFGRDGTSDKRGEPESTAFHYQSVYSIKPVFRWEL</sequence>
<protein>
    <submittedName>
        <fullName evidence="1">Uncharacterized protein</fullName>
    </submittedName>
</protein>
<organism evidence="1 2">
    <name type="scientific">Pristionchus fissidentatus</name>
    <dbReference type="NCBI Taxonomy" id="1538716"/>
    <lineage>
        <taxon>Eukaryota</taxon>
        <taxon>Metazoa</taxon>
        <taxon>Ecdysozoa</taxon>
        <taxon>Nematoda</taxon>
        <taxon>Chromadorea</taxon>
        <taxon>Rhabditida</taxon>
        <taxon>Rhabditina</taxon>
        <taxon>Diplogasteromorpha</taxon>
        <taxon>Diplogasteroidea</taxon>
        <taxon>Neodiplogasteridae</taxon>
        <taxon>Pristionchus</taxon>
    </lineage>
</organism>
<name>A0AAV5WDG8_9BILA</name>
<proteinExistence type="predicted"/>
<reference evidence="1" key="1">
    <citation type="submission" date="2023-10" db="EMBL/GenBank/DDBJ databases">
        <title>Genome assembly of Pristionchus species.</title>
        <authorList>
            <person name="Yoshida K."/>
            <person name="Sommer R.J."/>
        </authorList>
    </citation>
    <scope>NUCLEOTIDE SEQUENCE</scope>
    <source>
        <strain evidence="1">RS5133</strain>
    </source>
</reference>
<dbReference type="EMBL" id="BTSY01000005">
    <property type="protein sequence ID" value="GMT29951.1"/>
    <property type="molecule type" value="Genomic_DNA"/>
</dbReference>